<comment type="caution">
    <text evidence="2">The sequence shown here is derived from an EMBL/GenBank/DDBJ whole genome shotgun (WGS) entry which is preliminary data.</text>
</comment>
<dbReference type="RefSeq" id="WP_422918561.1">
    <property type="nucleotide sequence ID" value="NZ_JAMZEJ010000002.1"/>
</dbReference>
<reference evidence="2 3" key="1">
    <citation type="submission" date="2022-06" db="EMBL/GenBank/DDBJ databases">
        <title>Rhizosaccharibacter gen. nov. sp. nov. KSS12, endophytic bacteria isolated from sugarcane.</title>
        <authorList>
            <person name="Pitiwittayakul N."/>
        </authorList>
    </citation>
    <scope>NUCLEOTIDE SEQUENCE [LARGE SCALE GENOMIC DNA]</scope>
    <source>
        <strain evidence="2 3">KSS12</strain>
    </source>
</reference>
<dbReference type="Proteomes" id="UP001524547">
    <property type="component" value="Unassembled WGS sequence"/>
</dbReference>
<name>A0ABT1VV70_9PROT</name>
<proteinExistence type="predicted"/>
<gene>
    <name evidence="2" type="ORF">NFI88_03055</name>
</gene>
<sequence>MRLDQCRHGGGSSLTDGEPDFVGSETPRQRRRLPERILVAVHQACDLRDFVVAHGLLDVAEGLLARPPLPGMEAIHRRNLDGFLAAHQRLWQLERV</sequence>
<evidence type="ECO:0000256" key="1">
    <source>
        <dbReference type="SAM" id="MobiDB-lite"/>
    </source>
</evidence>
<organism evidence="2 3">
    <name type="scientific">Rhizosaccharibacter radicis</name>
    <dbReference type="NCBI Taxonomy" id="2782605"/>
    <lineage>
        <taxon>Bacteria</taxon>
        <taxon>Pseudomonadati</taxon>
        <taxon>Pseudomonadota</taxon>
        <taxon>Alphaproteobacteria</taxon>
        <taxon>Acetobacterales</taxon>
        <taxon>Acetobacteraceae</taxon>
        <taxon>Rhizosaccharibacter</taxon>
    </lineage>
</organism>
<dbReference type="EMBL" id="JAMZEJ010000002">
    <property type="protein sequence ID" value="MCQ8239817.1"/>
    <property type="molecule type" value="Genomic_DNA"/>
</dbReference>
<evidence type="ECO:0000313" key="2">
    <source>
        <dbReference type="EMBL" id="MCQ8239817.1"/>
    </source>
</evidence>
<accession>A0ABT1VV70</accession>
<evidence type="ECO:0000313" key="3">
    <source>
        <dbReference type="Proteomes" id="UP001524547"/>
    </source>
</evidence>
<feature type="region of interest" description="Disordered" evidence="1">
    <location>
        <begin position="1"/>
        <end position="30"/>
    </location>
</feature>
<keyword evidence="3" id="KW-1185">Reference proteome</keyword>
<protein>
    <submittedName>
        <fullName evidence="2">Uncharacterized protein</fullName>
    </submittedName>
</protein>